<feature type="active site" evidence="16">
    <location>
        <position position="182"/>
    </location>
</feature>
<evidence type="ECO:0000256" key="3">
    <source>
        <dbReference type="ARBA" id="ARBA00004752"/>
    </source>
</evidence>
<dbReference type="NCBIfam" id="TIGR01205">
    <property type="entry name" value="D_ala_D_alaTIGR"/>
    <property type="match status" value="1"/>
</dbReference>
<keyword evidence="10 15" id="KW-0133">Cell shape</keyword>
<evidence type="ECO:0000256" key="14">
    <source>
        <dbReference type="ARBA" id="ARBA00047614"/>
    </source>
</evidence>
<feature type="binding site" evidence="17">
    <location>
        <position position="132"/>
    </location>
    <ligand>
        <name>ATP</name>
        <dbReference type="ChEBI" id="CHEBI:30616"/>
    </ligand>
</feature>
<comment type="cofactor">
    <cofactor evidence="1">
        <name>Mn(2+)</name>
        <dbReference type="ChEBI" id="CHEBI:29035"/>
    </cofactor>
</comment>
<keyword evidence="11 15" id="KW-0573">Peptidoglycan synthesis</keyword>
<dbReference type="GO" id="GO:0005524">
    <property type="term" value="F:ATP binding"/>
    <property type="evidence" value="ECO:0007669"/>
    <property type="project" value="UniProtKB-UniRule"/>
</dbReference>
<dbReference type="NCBIfam" id="NF002528">
    <property type="entry name" value="PRK01966.1-4"/>
    <property type="match status" value="1"/>
</dbReference>
<dbReference type="PANTHER" id="PTHR23132">
    <property type="entry name" value="D-ALANINE--D-ALANINE LIGASE"/>
    <property type="match status" value="1"/>
</dbReference>
<dbReference type="GO" id="GO:0005829">
    <property type="term" value="C:cytosol"/>
    <property type="evidence" value="ECO:0007669"/>
    <property type="project" value="TreeGrafter"/>
</dbReference>
<dbReference type="InterPro" id="IPR013815">
    <property type="entry name" value="ATP_grasp_subdomain_1"/>
</dbReference>
<evidence type="ECO:0000256" key="10">
    <source>
        <dbReference type="ARBA" id="ARBA00022960"/>
    </source>
</evidence>
<comment type="function">
    <text evidence="2 15">Cell wall formation.</text>
</comment>
<evidence type="ECO:0000259" key="20">
    <source>
        <dbReference type="PROSITE" id="PS50975"/>
    </source>
</evidence>
<dbReference type="Proteomes" id="UP000535589">
    <property type="component" value="Unassembled WGS sequence"/>
</dbReference>
<keyword evidence="8 19" id="KW-0067">ATP-binding</keyword>
<feature type="binding site" evidence="17">
    <location>
        <begin position="212"/>
        <end position="219"/>
    </location>
    <ligand>
        <name>ATP</name>
        <dbReference type="ChEBI" id="CHEBI:30616"/>
    </ligand>
</feature>
<feature type="binding site" evidence="18">
    <location>
        <position position="309"/>
    </location>
    <ligand>
        <name>Mg(2+)</name>
        <dbReference type="ChEBI" id="CHEBI:18420"/>
        <label>2</label>
    </ligand>
</feature>
<dbReference type="InterPro" id="IPR016185">
    <property type="entry name" value="PreATP-grasp_dom_sf"/>
</dbReference>
<name>A0A7X8TRP3_9VIBR</name>
<evidence type="ECO:0000256" key="1">
    <source>
        <dbReference type="ARBA" id="ARBA00001936"/>
    </source>
</evidence>
<gene>
    <name evidence="15" type="primary">ddl</name>
    <name evidence="21" type="ORF">HGP28_10805</name>
</gene>
<dbReference type="GO" id="GO:0008360">
    <property type="term" value="P:regulation of cell shape"/>
    <property type="evidence" value="ECO:0007669"/>
    <property type="project" value="UniProtKB-KW"/>
</dbReference>
<dbReference type="InterPro" id="IPR011761">
    <property type="entry name" value="ATP-grasp"/>
</dbReference>
<feature type="active site" evidence="16">
    <location>
        <position position="320"/>
    </location>
</feature>
<evidence type="ECO:0000256" key="19">
    <source>
        <dbReference type="PROSITE-ProRule" id="PRU00409"/>
    </source>
</evidence>
<dbReference type="NCBIfam" id="NF002527">
    <property type="entry name" value="PRK01966.1-3"/>
    <property type="match status" value="1"/>
</dbReference>
<feature type="domain" description="ATP-grasp" evidence="20">
    <location>
        <begin position="136"/>
        <end position="342"/>
    </location>
</feature>
<dbReference type="InterPro" id="IPR000291">
    <property type="entry name" value="D-Ala_lig_Van_CS"/>
</dbReference>
<comment type="similarity">
    <text evidence="4 15">Belongs to the D-alanine--D-alanine ligase family.</text>
</comment>
<reference evidence="21 22" key="1">
    <citation type="submission" date="2020-04" db="EMBL/GenBank/DDBJ databases">
        <title>Vibrio sp. SM6, a novel species isolated from seawater.</title>
        <authorList>
            <person name="Wang X."/>
        </authorList>
    </citation>
    <scope>NUCLEOTIDE SEQUENCE [LARGE SCALE GENOMIC DNA]</scope>
    <source>
        <strain evidence="21 22">SM6</strain>
    </source>
</reference>
<dbReference type="SUPFAM" id="SSF52440">
    <property type="entry name" value="PreATP-grasp domain"/>
    <property type="match status" value="1"/>
</dbReference>
<dbReference type="GO" id="GO:0008716">
    <property type="term" value="F:D-alanine-D-alanine ligase activity"/>
    <property type="evidence" value="ECO:0007669"/>
    <property type="project" value="UniProtKB-UniRule"/>
</dbReference>
<keyword evidence="12 18" id="KW-0464">Manganese</keyword>
<evidence type="ECO:0000256" key="18">
    <source>
        <dbReference type="PIRSR" id="PIRSR039102-3"/>
    </source>
</evidence>
<dbReference type="UniPathway" id="UPA00219"/>
<comment type="caution">
    <text evidence="21">The sequence shown here is derived from an EMBL/GenBank/DDBJ whole genome shotgun (WGS) entry which is preliminary data.</text>
</comment>
<dbReference type="RefSeq" id="WP_168836471.1">
    <property type="nucleotide sequence ID" value="NZ_JABAIK010000009.1"/>
</dbReference>
<keyword evidence="13 15" id="KW-0961">Cell wall biogenesis/degradation</keyword>
<feature type="active site" evidence="16">
    <location>
        <position position="31"/>
    </location>
</feature>
<dbReference type="GO" id="GO:0046872">
    <property type="term" value="F:metal ion binding"/>
    <property type="evidence" value="ECO:0007669"/>
    <property type="project" value="UniProtKB-KW"/>
</dbReference>
<keyword evidence="7 17" id="KW-0547">Nucleotide-binding</keyword>
<evidence type="ECO:0000256" key="9">
    <source>
        <dbReference type="ARBA" id="ARBA00022842"/>
    </source>
</evidence>
<evidence type="ECO:0000256" key="7">
    <source>
        <dbReference type="ARBA" id="ARBA00022741"/>
    </source>
</evidence>
<dbReference type="Gene3D" id="3.40.50.20">
    <property type="match status" value="1"/>
</dbReference>
<evidence type="ECO:0000256" key="6">
    <source>
        <dbReference type="ARBA" id="ARBA00022723"/>
    </source>
</evidence>
<accession>A0A7X8TRP3</accession>
<keyword evidence="9 18" id="KW-0460">Magnesium</keyword>
<comment type="catalytic activity">
    <reaction evidence="14 15">
        <text>2 D-alanine + ATP = D-alanyl-D-alanine + ADP + phosphate + H(+)</text>
        <dbReference type="Rhea" id="RHEA:11224"/>
        <dbReference type="ChEBI" id="CHEBI:15378"/>
        <dbReference type="ChEBI" id="CHEBI:30616"/>
        <dbReference type="ChEBI" id="CHEBI:43474"/>
        <dbReference type="ChEBI" id="CHEBI:57416"/>
        <dbReference type="ChEBI" id="CHEBI:57822"/>
        <dbReference type="ChEBI" id="CHEBI:456216"/>
        <dbReference type="EC" id="6.3.2.4"/>
    </reaction>
</comment>
<keyword evidence="5 15" id="KW-0436">Ligase</keyword>
<dbReference type="Gene3D" id="3.30.470.20">
    <property type="entry name" value="ATP-grasp fold, B domain"/>
    <property type="match status" value="1"/>
</dbReference>
<evidence type="ECO:0000256" key="16">
    <source>
        <dbReference type="PIRSR" id="PIRSR039102-1"/>
    </source>
</evidence>
<feature type="binding site" evidence="18">
    <location>
        <position position="309"/>
    </location>
    <ligand>
        <name>Mg(2+)</name>
        <dbReference type="ChEBI" id="CHEBI:18420"/>
        <label>1</label>
    </ligand>
</feature>
<evidence type="ECO:0000256" key="13">
    <source>
        <dbReference type="ARBA" id="ARBA00023316"/>
    </source>
</evidence>
<dbReference type="SUPFAM" id="SSF56059">
    <property type="entry name" value="Glutathione synthetase ATP-binding domain-like"/>
    <property type="match status" value="1"/>
</dbReference>
<evidence type="ECO:0000313" key="21">
    <source>
        <dbReference type="EMBL" id="NLS13382.1"/>
    </source>
</evidence>
<dbReference type="Pfam" id="PF07478">
    <property type="entry name" value="Dala_Dala_lig_C"/>
    <property type="match status" value="1"/>
</dbReference>
<dbReference type="InterPro" id="IPR005905">
    <property type="entry name" value="D_ala_D_ala"/>
</dbReference>
<feature type="binding site" evidence="17">
    <location>
        <begin position="308"/>
        <end position="309"/>
    </location>
    <ligand>
        <name>ATP</name>
        <dbReference type="ChEBI" id="CHEBI:30616"/>
    </ligand>
</feature>
<dbReference type="Gene3D" id="3.30.1490.20">
    <property type="entry name" value="ATP-grasp fold, A domain"/>
    <property type="match status" value="1"/>
</dbReference>
<dbReference type="PIRSF" id="PIRSF039102">
    <property type="entry name" value="Ddl/VanB"/>
    <property type="match status" value="1"/>
</dbReference>
<keyword evidence="22" id="KW-1185">Reference proteome</keyword>
<comment type="cofactor">
    <cofactor evidence="18">
        <name>Mg(2+)</name>
        <dbReference type="ChEBI" id="CHEBI:18420"/>
    </cofactor>
    <cofactor evidence="18">
        <name>Mn(2+)</name>
        <dbReference type="ChEBI" id="CHEBI:29035"/>
    </cofactor>
    <text evidence="18">Binds 2 magnesium or manganese ions per subunit.</text>
</comment>
<evidence type="ECO:0000256" key="8">
    <source>
        <dbReference type="ARBA" id="ARBA00022840"/>
    </source>
</evidence>
<evidence type="ECO:0000256" key="4">
    <source>
        <dbReference type="ARBA" id="ARBA00010871"/>
    </source>
</evidence>
<dbReference type="Pfam" id="PF01820">
    <property type="entry name" value="Dala_Dala_lig_N"/>
    <property type="match status" value="1"/>
</dbReference>
<evidence type="ECO:0000313" key="22">
    <source>
        <dbReference type="Proteomes" id="UP000535589"/>
    </source>
</evidence>
<dbReference type="InterPro" id="IPR011095">
    <property type="entry name" value="Dala_Dala_lig_C"/>
</dbReference>
<keyword evidence="6 18" id="KW-0479">Metal-binding</keyword>
<evidence type="ECO:0000256" key="5">
    <source>
        <dbReference type="ARBA" id="ARBA00022598"/>
    </source>
</evidence>
<comment type="pathway">
    <text evidence="3 15">Cell wall biogenesis; peptidoglycan biosynthesis.</text>
</comment>
<protein>
    <recommendedName>
        <fullName evidence="15">D-alanine--D-alanine ligase</fullName>
        <ecNumber evidence="15">6.3.2.4</ecNumber>
    </recommendedName>
    <alternativeName>
        <fullName evidence="15">D-Ala-D-Ala ligase</fullName>
    </alternativeName>
    <alternativeName>
        <fullName evidence="15">D-alanylalanine synthetase</fullName>
    </alternativeName>
</protein>
<dbReference type="EMBL" id="JABAIK010000009">
    <property type="protein sequence ID" value="NLS13382.1"/>
    <property type="molecule type" value="Genomic_DNA"/>
</dbReference>
<feature type="binding site" evidence="18">
    <location>
        <position position="311"/>
    </location>
    <ligand>
        <name>Mg(2+)</name>
        <dbReference type="ChEBI" id="CHEBI:18420"/>
        <label>2</label>
    </ligand>
</feature>
<organism evidence="21 22">
    <name type="scientific">Vibrio agarilyticus</name>
    <dbReference type="NCBI Taxonomy" id="2726741"/>
    <lineage>
        <taxon>Bacteria</taxon>
        <taxon>Pseudomonadati</taxon>
        <taxon>Pseudomonadota</taxon>
        <taxon>Gammaproteobacteria</taxon>
        <taxon>Vibrionales</taxon>
        <taxon>Vibrionaceae</taxon>
        <taxon>Vibrio</taxon>
    </lineage>
</organism>
<dbReference type="HAMAP" id="MF_00047">
    <property type="entry name" value="Dala_Dala_lig"/>
    <property type="match status" value="1"/>
</dbReference>
<feature type="binding site" evidence="17">
    <location>
        <begin position="174"/>
        <end position="176"/>
    </location>
    <ligand>
        <name>ATP</name>
        <dbReference type="ChEBI" id="CHEBI:30616"/>
    </ligand>
</feature>
<evidence type="ECO:0000256" key="12">
    <source>
        <dbReference type="ARBA" id="ARBA00023211"/>
    </source>
</evidence>
<evidence type="ECO:0000256" key="2">
    <source>
        <dbReference type="ARBA" id="ARBA00003921"/>
    </source>
</evidence>
<dbReference type="PROSITE" id="PS50975">
    <property type="entry name" value="ATP_GRASP"/>
    <property type="match status" value="1"/>
</dbReference>
<feature type="binding site" evidence="17">
    <location>
        <begin position="182"/>
        <end position="183"/>
    </location>
    <ligand>
        <name>ATP</name>
        <dbReference type="ChEBI" id="CHEBI:30616"/>
    </ligand>
</feature>
<sequence length="345" mass="38128">MSQPLSSASLATLFPKSSKTILLLCGGGSSEHDISLLSANYVEQQLKMIPWTQVIRVEITVNGWVAVSGENVYLDMHEKSLCGLDAPIAIDFIVPCIHGFPGETGDIQSLFEMAKIPYLGCGAEASINSFNKITSKLWYDALQIPNTPYVFLTDNTPSSIEAASAAFEKWGTVFVKAASQGSSVGCYKVEKIEELAQAITQAFGYSDQVLVERAVKPRELEVAAYEMGGQLHITKPGEVIAPNGTFYSYDEKYSAASHSTTEIEAKNLTEEQVNQIQHYAAKAFRQMRLKHLSRIDFFLTENDEIFLNEINTFPGMTPISMFPKMLQNHGDKFHEFLADCIGRAL</sequence>
<proteinExistence type="inferred from homology"/>
<evidence type="ECO:0000256" key="17">
    <source>
        <dbReference type="PIRSR" id="PIRSR039102-2"/>
    </source>
</evidence>
<comment type="subcellular location">
    <subcellularLocation>
        <location evidence="15">Cytoplasm</location>
    </subcellularLocation>
</comment>
<keyword evidence="15" id="KW-0963">Cytoplasm</keyword>
<dbReference type="PROSITE" id="PS00843">
    <property type="entry name" value="DALA_DALA_LIGASE_1"/>
    <property type="match status" value="1"/>
</dbReference>
<dbReference type="EC" id="6.3.2.4" evidence="15"/>
<dbReference type="AlphaFoldDB" id="A0A7X8TRP3"/>
<dbReference type="GO" id="GO:0071555">
    <property type="term" value="P:cell wall organization"/>
    <property type="evidence" value="ECO:0007669"/>
    <property type="project" value="UniProtKB-KW"/>
</dbReference>
<dbReference type="GO" id="GO:0009252">
    <property type="term" value="P:peptidoglycan biosynthetic process"/>
    <property type="evidence" value="ECO:0007669"/>
    <property type="project" value="UniProtKB-UniRule"/>
</dbReference>
<dbReference type="PROSITE" id="PS00844">
    <property type="entry name" value="DALA_DALA_LIGASE_2"/>
    <property type="match status" value="1"/>
</dbReference>
<feature type="binding site" evidence="18">
    <location>
        <position position="296"/>
    </location>
    <ligand>
        <name>Mg(2+)</name>
        <dbReference type="ChEBI" id="CHEBI:18420"/>
        <label>1</label>
    </ligand>
</feature>
<dbReference type="PANTHER" id="PTHR23132:SF25">
    <property type="entry name" value="D-ALANINE--D-ALANINE LIGASE A"/>
    <property type="match status" value="1"/>
</dbReference>
<dbReference type="InterPro" id="IPR011127">
    <property type="entry name" value="Dala_Dala_lig_N"/>
</dbReference>
<evidence type="ECO:0000256" key="11">
    <source>
        <dbReference type="ARBA" id="ARBA00022984"/>
    </source>
</evidence>
<evidence type="ECO:0000256" key="15">
    <source>
        <dbReference type="HAMAP-Rule" id="MF_00047"/>
    </source>
</evidence>